<dbReference type="AlphaFoldDB" id="A0A2A2KMP3"/>
<reference evidence="1 2" key="1">
    <citation type="journal article" date="2017" name="Curr. Biol.">
        <title>Genome architecture and evolution of a unichromosomal asexual nematode.</title>
        <authorList>
            <person name="Fradin H."/>
            <person name="Zegar C."/>
            <person name="Gutwein M."/>
            <person name="Lucas J."/>
            <person name="Kovtun M."/>
            <person name="Corcoran D."/>
            <person name="Baugh L.R."/>
            <person name="Kiontke K."/>
            <person name="Gunsalus K."/>
            <person name="Fitch D.H."/>
            <person name="Piano F."/>
        </authorList>
    </citation>
    <scope>NUCLEOTIDE SEQUENCE [LARGE SCALE GENOMIC DNA]</scope>
    <source>
        <strain evidence="1">PF1309</strain>
    </source>
</reference>
<sequence length="299" mass="33098">MHPTDSTTLNEGQQLFNVYHRTISGRHLPVVAESSEVVAPPTLQSVHGSSGHAHPSANWVVSCDVIGFDKKQQKEIKVRFHPSTFQMAQSDSCLLRTALKEAKELVSTMTMDTVWTMDEKCPMESLEQKLRHLGQIIANIKADVVVQGGSLHLTWLISGLSTVGNSKLKTSISEAKGLFANGCHFTNHLVVNVEQANDKQLATIRYEKPDHRRELMKLVIGGNDYLTEGRHTALIRMDDNRLSLSLPRLVPSVESSAISGCSLPPKIPDSLHGEVVVAKDTEKNMVSLDYLVTDFLRVR</sequence>
<keyword evidence="2" id="KW-1185">Reference proteome</keyword>
<comment type="caution">
    <text evidence="1">The sequence shown here is derived from an EMBL/GenBank/DDBJ whole genome shotgun (WGS) entry which is preliminary data.</text>
</comment>
<evidence type="ECO:0000313" key="1">
    <source>
        <dbReference type="EMBL" id="PAV75150.1"/>
    </source>
</evidence>
<accession>A0A2A2KMP3</accession>
<dbReference type="OrthoDB" id="5868397at2759"/>
<name>A0A2A2KMP3_9BILA</name>
<proteinExistence type="predicted"/>
<dbReference type="Proteomes" id="UP000218231">
    <property type="component" value="Unassembled WGS sequence"/>
</dbReference>
<dbReference type="EMBL" id="LIAE01008201">
    <property type="protein sequence ID" value="PAV75150.1"/>
    <property type="molecule type" value="Genomic_DNA"/>
</dbReference>
<protein>
    <submittedName>
        <fullName evidence="1">Uncharacterized protein</fullName>
    </submittedName>
</protein>
<gene>
    <name evidence="1" type="ORF">WR25_13357</name>
</gene>
<organism evidence="1 2">
    <name type="scientific">Diploscapter pachys</name>
    <dbReference type="NCBI Taxonomy" id="2018661"/>
    <lineage>
        <taxon>Eukaryota</taxon>
        <taxon>Metazoa</taxon>
        <taxon>Ecdysozoa</taxon>
        <taxon>Nematoda</taxon>
        <taxon>Chromadorea</taxon>
        <taxon>Rhabditida</taxon>
        <taxon>Rhabditina</taxon>
        <taxon>Rhabditomorpha</taxon>
        <taxon>Rhabditoidea</taxon>
        <taxon>Rhabditidae</taxon>
        <taxon>Diploscapter</taxon>
    </lineage>
</organism>
<evidence type="ECO:0000313" key="2">
    <source>
        <dbReference type="Proteomes" id="UP000218231"/>
    </source>
</evidence>